<reference evidence="2" key="1">
    <citation type="journal article" date="2023" name="PLoS Negl. Trop. Dis.">
        <title>A genome sequence for Biomphalaria pfeifferi, the major vector snail for the human-infecting parasite Schistosoma mansoni.</title>
        <authorList>
            <person name="Bu L."/>
            <person name="Lu L."/>
            <person name="Laidemitt M.R."/>
            <person name="Zhang S.M."/>
            <person name="Mutuku M."/>
            <person name="Mkoji G."/>
            <person name="Steinauer M."/>
            <person name="Loker E.S."/>
        </authorList>
    </citation>
    <scope>NUCLEOTIDE SEQUENCE</scope>
    <source>
        <strain evidence="2">KasaAsao</strain>
    </source>
</reference>
<protein>
    <submittedName>
        <fullName evidence="2">Uncharacterized protein</fullName>
    </submittedName>
</protein>
<organism evidence="2 3">
    <name type="scientific">Biomphalaria pfeifferi</name>
    <name type="common">Bloodfluke planorb</name>
    <name type="synonym">Freshwater snail</name>
    <dbReference type="NCBI Taxonomy" id="112525"/>
    <lineage>
        <taxon>Eukaryota</taxon>
        <taxon>Metazoa</taxon>
        <taxon>Spiralia</taxon>
        <taxon>Lophotrochozoa</taxon>
        <taxon>Mollusca</taxon>
        <taxon>Gastropoda</taxon>
        <taxon>Heterobranchia</taxon>
        <taxon>Euthyneura</taxon>
        <taxon>Panpulmonata</taxon>
        <taxon>Hygrophila</taxon>
        <taxon>Lymnaeoidea</taxon>
        <taxon>Planorbidae</taxon>
        <taxon>Biomphalaria</taxon>
    </lineage>
</organism>
<evidence type="ECO:0000256" key="1">
    <source>
        <dbReference type="SAM" id="MobiDB-lite"/>
    </source>
</evidence>
<reference evidence="2" key="2">
    <citation type="submission" date="2023-04" db="EMBL/GenBank/DDBJ databases">
        <authorList>
            <person name="Bu L."/>
            <person name="Lu L."/>
            <person name="Laidemitt M.R."/>
            <person name="Zhang S.M."/>
            <person name="Mutuku M."/>
            <person name="Mkoji G."/>
            <person name="Steinauer M."/>
            <person name="Loker E.S."/>
        </authorList>
    </citation>
    <scope>NUCLEOTIDE SEQUENCE</scope>
    <source>
        <strain evidence="2">KasaAsao</strain>
        <tissue evidence="2">Whole Snail</tissue>
    </source>
</reference>
<dbReference type="AlphaFoldDB" id="A0AAD8B9Y1"/>
<dbReference type="EMBL" id="JASAOG010000111">
    <property type="protein sequence ID" value="KAK0050683.1"/>
    <property type="molecule type" value="Genomic_DNA"/>
</dbReference>
<name>A0AAD8B9Y1_BIOPF</name>
<keyword evidence="3" id="KW-1185">Reference proteome</keyword>
<feature type="compositionally biased region" description="Basic and acidic residues" evidence="1">
    <location>
        <begin position="19"/>
        <end position="31"/>
    </location>
</feature>
<proteinExistence type="predicted"/>
<evidence type="ECO:0000313" key="2">
    <source>
        <dbReference type="EMBL" id="KAK0050683.1"/>
    </source>
</evidence>
<comment type="caution">
    <text evidence="2">The sequence shown here is derived from an EMBL/GenBank/DDBJ whole genome shotgun (WGS) entry which is preliminary data.</text>
</comment>
<dbReference type="Proteomes" id="UP001233172">
    <property type="component" value="Unassembled WGS sequence"/>
</dbReference>
<gene>
    <name evidence="2" type="ORF">Bpfe_019807</name>
</gene>
<sequence length="78" mass="9312">MSRWLGDSIQLDPPPSRTSENRTGELDKEDSAREKLQNLQFIITTVFYYDTHDDTQVWLLMKQRLKWGYLESCTEDRD</sequence>
<accession>A0AAD8B9Y1</accession>
<feature type="region of interest" description="Disordered" evidence="1">
    <location>
        <begin position="1"/>
        <end position="31"/>
    </location>
</feature>
<evidence type="ECO:0000313" key="3">
    <source>
        <dbReference type="Proteomes" id="UP001233172"/>
    </source>
</evidence>